<dbReference type="GO" id="GO:0003746">
    <property type="term" value="F:translation elongation factor activity"/>
    <property type="evidence" value="ECO:0007669"/>
    <property type="project" value="UniProtKB-KW"/>
</dbReference>
<organism evidence="1 2">
    <name type="scientific">Thalassotalea eurytherma</name>
    <dbReference type="NCBI Taxonomy" id="1144278"/>
    <lineage>
        <taxon>Bacteria</taxon>
        <taxon>Pseudomonadati</taxon>
        <taxon>Pseudomonadota</taxon>
        <taxon>Gammaproteobacteria</taxon>
        <taxon>Alteromonadales</taxon>
        <taxon>Colwelliaceae</taxon>
        <taxon>Thalassotalea</taxon>
    </lineage>
</organism>
<name>A0ABQ6H751_9GAMM</name>
<gene>
    <name evidence="1" type="primary">epmC</name>
    <name evidence="1" type="ORF">theurythT_20890</name>
</gene>
<accession>A0ABQ6H751</accession>
<dbReference type="Pfam" id="PF04315">
    <property type="entry name" value="EpmC"/>
    <property type="match status" value="1"/>
</dbReference>
<sequence length="198" mass="23063">MHKYQDLIEIFDDTFYGSFNTRLIKGGDEPIYLPANDQCSYHQIVFAHGFYASALHEISHWCIAGSKRRELIDFGYWYEPDGRTAEQQEKFELVELKPQAIEWAFCVASNKKFTVSVDNLNGDSEPDITAFKKRVFSQVEDYLTNGFPQRAQDFIDALARFYDVSLPLSLEQFLTPFEQDKLFYHQHVENLEVSHAII</sequence>
<protein>
    <submittedName>
        <fullName evidence="1">Elongation factor P hydroxylase</fullName>
    </submittedName>
</protein>
<reference evidence="1 2" key="1">
    <citation type="submission" date="2023-03" db="EMBL/GenBank/DDBJ databases">
        <title>Draft genome sequence of Thalassotalea eurytherma JCM 18482T.</title>
        <authorList>
            <person name="Sawabe T."/>
        </authorList>
    </citation>
    <scope>NUCLEOTIDE SEQUENCE [LARGE SCALE GENOMIC DNA]</scope>
    <source>
        <strain evidence="1 2">JCM 18482</strain>
    </source>
</reference>
<dbReference type="EMBL" id="BSSU01000010">
    <property type="protein sequence ID" value="GLX82637.1"/>
    <property type="molecule type" value="Genomic_DNA"/>
</dbReference>
<dbReference type="RefSeq" id="WP_407705038.1">
    <property type="nucleotide sequence ID" value="NZ_BSSU01000010.1"/>
</dbReference>
<proteinExistence type="predicted"/>
<keyword evidence="1" id="KW-0648">Protein biosynthesis</keyword>
<dbReference type="InterPro" id="IPR007411">
    <property type="entry name" value="EpmC"/>
</dbReference>
<keyword evidence="2" id="KW-1185">Reference proteome</keyword>
<dbReference type="Proteomes" id="UP001157133">
    <property type="component" value="Unassembled WGS sequence"/>
</dbReference>
<comment type="caution">
    <text evidence="1">The sequence shown here is derived from an EMBL/GenBank/DDBJ whole genome shotgun (WGS) entry which is preliminary data.</text>
</comment>
<evidence type="ECO:0000313" key="1">
    <source>
        <dbReference type="EMBL" id="GLX82637.1"/>
    </source>
</evidence>
<keyword evidence="1" id="KW-0251">Elongation factor</keyword>
<evidence type="ECO:0000313" key="2">
    <source>
        <dbReference type="Proteomes" id="UP001157133"/>
    </source>
</evidence>